<protein>
    <submittedName>
        <fullName evidence="1">8174_t:CDS:1</fullName>
    </submittedName>
</protein>
<dbReference type="Proteomes" id="UP000789342">
    <property type="component" value="Unassembled WGS sequence"/>
</dbReference>
<name>A0A9N9BQX7_9GLOM</name>
<evidence type="ECO:0000313" key="1">
    <source>
        <dbReference type="EMBL" id="CAG8577832.1"/>
    </source>
</evidence>
<dbReference type="OrthoDB" id="2321699at2759"/>
<proteinExistence type="predicted"/>
<comment type="caution">
    <text evidence="1">The sequence shown here is derived from an EMBL/GenBank/DDBJ whole genome shotgun (WGS) entry which is preliminary data.</text>
</comment>
<sequence length="112" mass="12875">MSTSAEPQPSNDILYSDPHFHITATHLTIKYYYFPVPMPIVIPLTEIVSIDTFEDLNLGWFSLKTRYFLPANQLCIVEVKDDCIRKGFSVDDHMAIEILRKAWREALAAKNS</sequence>
<reference evidence="1" key="1">
    <citation type="submission" date="2021-06" db="EMBL/GenBank/DDBJ databases">
        <authorList>
            <person name="Kallberg Y."/>
            <person name="Tangrot J."/>
            <person name="Rosling A."/>
        </authorList>
    </citation>
    <scope>NUCLEOTIDE SEQUENCE</scope>
    <source>
        <strain evidence="1">CL551</strain>
    </source>
</reference>
<keyword evidence="2" id="KW-1185">Reference proteome</keyword>
<accession>A0A9N9BQX7</accession>
<dbReference type="EMBL" id="CAJVPV010004705">
    <property type="protein sequence ID" value="CAG8577832.1"/>
    <property type="molecule type" value="Genomic_DNA"/>
</dbReference>
<organism evidence="1 2">
    <name type="scientific">Acaulospora morrowiae</name>
    <dbReference type="NCBI Taxonomy" id="94023"/>
    <lineage>
        <taxon>Eukaryota</taxon>
        <taxon>Fungi</taxon>
        <taxon>Fungi incertae sedis</taxon>
        <taxon>Mucoromycota</taxon>
        <taxon>Glomeromycotina</taxon>
        <taxon>Glomeromycetes</taxon>
        <taxon>Diversisporales</taxon>
        <taxon>Acaulosporaceae</taxon>
        <taxon>Acaulospora</taxon>
    </lineage>
</organism>
<evidence type="ECO:0000313" key="2">
    <source>
        <dbReference type="Proteomes" id="UP000789342"/>
    </source>
</evidence>
<dbReference type="AlphaFoldDB" id="A0A9N9BQX7"/>
<gene>
    <name evidence="1" type="ORF">AMORRO_LOCUS6773</name>
</gene>